<dbReference type="SUPFAM" id="SSF52980">
    <property type="entry name" value="Restriction endonuclease-like"/>
    <property type="match status" value="1"/>
</dbReference>
<dbReference type="Pfam" id="PF14520">
    <property type="entry name" value="HHH_5"/>
    <property type="match status" value="1"/>
</dbReference>
<evidence type="ECO:0000259" key="7">
    <source>
        <dbReference type="Pfam" id="PF03834"/>
    </source>
</evidence>
<evidence type="ECO:0000256" key="3">
    <source>
        <dbReference type="ARBA" id="ARBA00022763"/>
    </source>
</evidence>
<dbReference type="GO" id="GO:0000110">
    <property type="term" value="C:nucleotide-excision repair factor 1 complex"/>
    <property type="evidence" value="ECO:0007669"/>
    <property type="project" value="TreeGrafter"/>
</dbReference>
<dbReference type="GO" id="GO:0003697">
    <property type="term" value="F:single-stranded DNA binding"/>
    <property type="evidence" value="ECO:0007669"/>
    <property type="project" value="TreeGrafter"/>
</dbReference>
<evidence type="ECO:0000313" key="9">
    <source>
        <dbReference type="Proteomes" id="UP000244811"/>
    </source>
</evidence>
<dbReference type="EMBL" id="CP056069">
    <property type="protein sequence ID" value="UVC49557.1"/>
    <property type="molecule type" value="Genomic_DNA"/>
</dbReference>
<dbReference type="PANTHER" id="PTHR12749:SF0">
    <property type="entry name" value="DNA EXCISION REPAIR PROTEIN ERCC-1"/>
    <property type="match status" value="1"/>
</dbReference>
<dbReference type="InterPro" id="IPR010994">
    <property type="entry name" value="RuvA_2-like"/>
</dbReference>
<name>A0A976XHL9_THEOR</name>
<reference evidence="8" key="1">
    <citation type="submission" date="2022-07" db="EMBL/GenBank/DDBJ databases">
        <title>Evaluation of T. orientalis genome assembly methods using nanopore sequencing and analysis of variation between genomes.</title>
        <authorList>
            <person name="Yam J."/>
            <person name="Micallef M.L."/>
            <person name="Liu M."/>
            <person name="Djordjevic S.P."/>
            <person name="Bogema D.R."/>
            <person name="Jenkins C."/>
        </authorList>
    </citation>
    <scope>NUCLEOTIDE SEQUENCE</scope>
    <source>
        <strain evidence="8">Goon Nure</strain>
    </source>
</reference>
<dbReference type="PANTHER" id="PTHR12749">
    <property type="entry name" value="EXCISION REPAIR CROSS-COMPLEMENTING 1 ERCC1"/>
    <property type="match status" value="1"/>
</dbReference>
<dbReference type="GO" id="GO:0006312">
    <property type="term" value="P:mitotic recombination"/>
    <property type="evidence" value="ECO:0007669"/>
    <property type="project" value="TreeGrafter"/>
</dbReference>
<gene>
    <name evidence="8" type="ORF">MACK_003395</name>
</gene>
<dbReference type="AlphaFoldDB" id="A0A976XHL9"/>
<proteinExistence type="inferred from homology"/>
<dbReference type="GO" id="GO:0070914">
    <property type="term" value="P:UV-damage excision repair"/>
    <property type="evidence" value="ECO:0007669"/>
    <property type="project" value="TreeGrafter"/>
</dbReference>
<evidence type="ECO:0000256" key="1">
    <source>
        <dbReference type="ARBA" id="ARBA00004123"/>
    </source>
</evidence>
<dbReference type="InterPro" id="IPR011335">
    <property type="entry name" value="Restrct_endonuc-II-like"/>
</dbReference>
<dbReference type="CDD" id="cd22325">
    <property type="entry name" value="ERCC1_C-like"/>
    <property type="match status" value="1"/>
</dbReference>
<sequence>MSGTIINQDDQLIVSPRQRKNPVLRFIKNVSYIEGDIASDFMISKDIGVLFLSLKYHRVNTKYIINRLDSLVPFRLRNLFLLCQVDVNDYDKLLLGLLTSTFGYGCKILLSWSARESAAVIEILKLNRYKGIESLNKKQIKTHNESVSNLLLNVKSVNNTDVNLICEKFNSLREIIHFDPDTIQDIKGLGQKKLESLSAAFTNDFY</sequence>
<organism evidence="8 9">
    <name type="scientific">Theileria orientalis</name>
    <dbReference type="NCBI Taxonomy" id="68886"/>
    <lineage>
        <taxon>Eukaryota</taxon>
        <taxon>Sar</taxon>
        <taxon>Alveolata</taxon>
        <taxon>Apicomplexa</taxon>
        <taxon>Aconoidasida</taxon>
        <taxon>Piroplasmida</taxon>
        <taxon>Theileriidae</taxon>
        <taxon>Theileria</taxon>
    </lineage>
</organism>
<dbReference type="Gene3D" id="1.10.150.20">
    <property type="entry name" value="5' to 3' exonuclease, C-terminal subdomain"/>
    <property type="match status" value="1"/>
</dbReference>
<dbReference type="GO" id="GO:0070522">
    <property type="term" value="C:ERCC4-ERCC1 complex"/>
    <property type="evidence" value="ECO:0007669"/>
    <property type="project" value="TreeGrafter"/>
</dbReference>
<dbReference type="GO" id="GO:0006302">
    <property type="term" value="P:double-strand break repair"/>
    <property type="evidence" value="ECO:0007669"/>
    <property type="project" value="UniProtKB-ARBA"/>
</dbReference>
<dbReference type="Pfam" id="PF03834">
    <property type="entry name" value="Rad10"/>
    <property type="match status" value="1"/>
</dbReference>
<comment type="subcellular location">
    <subcellularLocation>
        <location evidence="1">Nucleus</location>
    </subcellularLocation>
</comment>
<keyword evidence="5" id="KW-0234">DNA repair</keyword>
<evidence type="ECO:0000256" key="4">
    <source>
        <dbReference type="ARBA" id="ARBA00023125"/>
    </source>
</evidence>
<evidence type="ECO:0000256" key="6">
    <source>
        <dbReference type="ARBA" id="ARBA00023242"/>
    </source>
</evidence>
<evidence type="ECO:0000256" key="2">
    <source>
        <dbReference type="ARBA" id="ARBA00008283"/>
    </source>
</evidence>
<comment type="similarity">
    <text evidence="2">Belongs to the ERCC1/RAD10/SWI10 family.</text>
</comment>
<keyword evidence="6" id="KW-0539">Nucleus</keyword>
<dbReference type="InterPro" id="IPR047260">
    <property type="entry name" value="ERCC1-like_central_dom"/>
</dbReference>
<protein>
    <submittedName>
        <fullName evidence="8">DNA repair protein</fullName>
    </submittedName>
</protein>
<evidence type="ECO:0000256" key="5">
    <source>
        <dbReference type="ARBA" id="ARBA00023204"/>
    </source>
</evidence>
<dbReference type="GO" id="GO:0003684">
    <property type="term" value="F:damaged DNA binding"/>
    <property type="evidence" value="ECO:0007669"/>
    <property type="project" value="InterPro"/>
</dbReference>
<dbReference type="InterPro" id="IPR004579">
    <property type="entry name" value="ERCC1/RAD10/SWI10"/>
</dbReference>
<dbReference type="Proteomes" id="UP000244811">
    <property type="component" value="Chromosome 1"/>
</dbReference>
<keyword evidence="3" id="KW-0227">DNA damage</keyword>
<dbReference type="SUPFAM" id="SSF47781">
    <property type="entry name" value="RuvA domain 2-like"/>
    <property type="match status" value="1"/>
</dbReference>
<accession>A0A976XHL9</accession>
<dbReference type="Gene3D" id="3.40.50.10130">
    <property type="match status" value="1"/>
</dbReference>
<keyword evidence="4" id="KW-0238">DNA-binding</keyword>
<dbReference type="NCBIfam" id="TIGR00597">
    <property type="entry name" value="rad10"/>
    <property type="match status" value="1"/>
</dbReference>
<evidence type="ECO:0000313" key="8">
    <source>
        <dbReference type="EMBL" id="UVC49557.1"/>
    </source>
</evidence>
<feature type="domain" description="ERCC1-like central" evidence="7">
    <location>
        <begin position="12"/>
        <end position="125"/>
    </location>
</feature>